<keyword evidence="2" id="KW-0378">Hydrolase</keyword>
<dbReference type="GO" id="GO:0016020">
    <property type="term" value="C:membrane"/>
    <property type="evidence" value="ECO:0007669"/>
    <property type="project" value="TreeGrafter"/>
</dbReference>
<dbReference type="AlphaFoldDB" id="A0A3A1QVB6"/>
<dbReference type="PANTHER" id="PTHR43798">
    <property type="entry name" value="MONOACYLGLYCEROL LIPASE"/>
    <property type="match status" value="1"/>
</dbReference>
<evidence type="ECO:0000259" key="1">
    <source>
        <dbReference type="Pfam" id="PF00561"/>
    </source>
</evidence>
<accession>A0A3A1QVB6</accession>
<dbReference type="InterPro" id="IPR050266">
    <property type="entry name" value="AB_hydrolase_sf"/>
</dbReference>
<organism evidence="2 3">
    <name type="scientific">Bacillus salacetis</name>
    <dbReference type="NCBI Taxonomy" id="2315464"/>
    <lineage>
        <taxon>Bacteria</taxon>
        <taxon>Bacillati</taxon>
        <taxon>Bacillota</taxon>
        <taxon>Bacilli</taxon>
        <taxon>Bacillales</taxon>
        <taxon>Bacillaceae</taxon>
        <taxon>Bacillus</taxon>
    </lineage>
</organism>
<dbReference type="InterPro" id="IPR029058">
    <property type="entry name" value="AB_hydrolase_fold"/>
</dbReference>
<name>A0A3A1QVB6_9BACI</name>
<sequence>MDLEFVVIGEGDTTLIIETGIGNSFYSWLDIAEELKSDFTIVLYHRAGYGKSKVSNEPRHVRAIAEELDLLVRQLDIQKPFVLAGHSFGGLCVQQYTRMFPEKVKGLVLIDSTSPDYYRIYDLDLPVMWSYISEEKMIQSNIQSSKKSSIELETEMEAAIHDAEKTLPKHAFNDYKTFITSPDLFHTIAREFQNWPRDSEIINASGDFPAIPLTVIARDQAVSAQPFIDHGIPQTEAHLHEKVWRELQEELAMLNKTAGLVIAEGSDHEIHKDRPDIIIEILLKYI</sequence>
<dbReference type="Proteomes" id="UP000265801">
    <property type="component" value="Unassembled WGS sequence"/>
</dbReference>
<dbReference type="PANTHER" id="PTHR43798:SF33">
    <property type="entry name" value="HYDROLASE, PUTATIVE (AFU_ORTHOLOGUE AFUA_2G14860)-RELATED"/>
    <property type="match status" value="1"/>
</dbReference>
<dbReference type="Pfam" id="PF00561">
    <property type="entry name" value="Abhydrolase_1"/>
    <property type="match status" value="1"/>
</dbReference>
<evidence type="ECO:0000313" key="2">
    <source>
        <dbReference type="EMBL" id="RIW32013.1"/>
    </source>
</evidence>
<dbReference type="EMBL" id="QXIR01000019">
    <property type="protein sequence ID" value="RIW32013.1"/>
    <property type="molecule type" value="Genomic_DNA"/>
</dbReference>
<dbReference type="SUPFAM" id="SSF53474">
    <property type="entry name" value="alpha/beta-Hydrolases"/>
    <property type="match status" value="1"/>
</dbReference>
<dbReference type="OrthoDB" id="59888at2"/>
<proteinExistence type="predicted"/>
<dbReference type="RefSeq" id="WP_119547723.1">
    <property type="nucleotide sequence ID" value="NZ_QXIR01000019.1"/>
</dbReference>
<reference evidence="2 3" key="1">
    <citation type="submission" date="2018-09" db="EMBL/GenBank/DDBJ databases">
        <title>Bacillus saliacetes sp. nov., isolated from Thai shrimp paste (Ka-pi).</title>
        <authorList>
            <person name="Daroonpunt R."/>
            <person name="Tanasupawat S."/>
            <person name="Yiamsombut S."/>
        </authorList>
    </citation>
    <scope>NUCLEOTIDE SEQUENCE [LARGE SCALE GENOMIC DNA]</scope>
    <source>
        <strain evidence="2 3">SKP7-4</strain>
    </source>
</reference>
<dbReference type="GO" id="GO:0016787">
    <property type="term" value="F:hydrolase activity"/>
    <property type="evidence" value="ECO:0007669"/>
    <property type="project" value="UniProtKB-KW"/>
</dbReference>
<evidence type="ECO:0000313" key="3">
    <source>
        <dbReference type="Proteomes" id="UP000265801"/>
    </source>
</evidence>
<protein>
    <submittedName>
        <fullName evidence="2">Alpha/beta fold hydrolase</fullName>
    </submittedName>
</protein>
<keyword evidence="3" id="KW-1185">Reference proteome</keyword>
<comment type="caution">
    <text evidence="2">The sequence shown here is derived from an EMBL/GenBank/DDBJ whole genome shotgun (WGS) entry which is preliminary data.</text>
</comment>
<dbReference type="Gene3D" id="3.40.50.1820">
    <property type="entry name" value="alpha/beta hydrolase"/>
    <property type="match status" value="1"/>
</dbReference>
<feature type="domain" description="AB hydrolase-1" evidence="1">
    <location>
        <begin position="14"/>
        <end position="118"/>
    </location>
</feature>
<gene>
    <name evidence="2" type="ORF">D3H55_14125</name>
</gene>
<dbReference type="InterPro" id="IPR000073">
    <property type="entry name" value="AB_hydrolase_1"/>
</dbReference>